<protein>
    <submittedName>
        <fullName evidence="2">Uncharacterized protein</fullName>
    </submittedName>
</protein>
<evidence type="ECO:0000313" key="2">
    <source>
        <dbReference type="EMBL" id="MPC31792.1"/>
    </source>
</evidence>
<evidence type="ECO:0000256" key="1">
    <source>
        <dbReference type="SAM" id="MobiDB-lite"/>
    </source>
</evidence>
<feature type="region of interest" description="Disordered" evidence="1">
    <location>
        <begin position="15"/>
        <end position="50"/>
    </location>
</feature>
<comment type="caution">
    <text evidence="2">The sequence shown here is derived from an EMBL/GenBank/DDBJ whole genome shotgun (WGS) entry which is preliminary data.</text>
</comment>
<sequence length="87" mass="9543">MVVTVLTQITHILASLADESHSDGDPFAEEDEDKEADHQDDEGDDEQHQPCCLQLSIAAKLLLHLRHVAESSVAGFSECQGRTDEVD</sequence>
<gene>
    <name evidence="2" type="ORF">E2C01_025087</name>
</gene>
<reference evidence="2 3" key="1">
    <citation type="submission" date="2019-05" db="EMBL/GenBank/DDBJ databases">
        <title>Another draft genome of Portunus trituberculatus and its Hox gene families provides insights of decapod evolution.</title>
        <authorList>
            <person name="Jeong J.-H."/>
            <person name="Song I."/>
            <person name="Kim S."/>
            <person name="Choi T."/>
            <person name="Kim D."/>
            <person name="Ryu S."/>
            <person name="Kim W."/>
        </authorList>
    </citation>
    <scope>NUCLEOTIDE SEQUENCE [LARGE SCALE GENOMIC DNA]</scope>
    <source>
        <tissue evidence="2">Muscle</tissue>
    </source>
</reference>
<accession>A0A5B7EC90</accession>
<evidence type="ECO:0000313" key="3">
    <source>
        <dbReference type="Proteomes" id="UP000324222"/>
    </source>
</evidence>
<dbReference type="EMBL" id="VSRR010002505">
    <property type="protein sequence ID" value="MPC31792.1"/>
    <property type="molecule type" value="Genomic_DNA"/>
</dbReference>
<name>A0A5B7EC90_PORTR</name>
<keyword evidence="3" id="KW-1185">Reference proteome</keyword>
<dbReference type="Proteomes" id="UP000324222">
    <property type="component" value="Unassembled WGS sequence"/>
</dbReference>
<dbReference type="AlphaFoldDB" id="A0A5B7EC90"/>
<feature type="compositionally biased region" description="Acidic residues" evidence="1">
    <location>
        <begin position="26"/>
        <end position="45"/>
    </location>
</feature>
<organism evidence="2 3">
    <name type="scientific">Portunus trituberculatus</name>
    <name type="common">Swimming crab</name>
    <name type="synonym">Neptunus trituberculatus</name>
    <dbReference type="NCBI Taxonomy" id="210409"/>
    <lineage>
        <taxon>Eukaryota</taxon>
        <taxon>Metazoa</taxon>
        <taxon>Ecdysozoa</taxon>
        <taxon>Arthropoda</taxon>
        <taxon>Crustacea</taxon>
        <taxon>Multicrustacea</taxon>
        <taxon>Malacostraca</taxon>
        <taxon>Eumalacostraca</taxon>
        <taxon>Eucarida</taxon>
        <taxon>Decapoda</taxon>
        <taxon>Pleocyemata</taxon>
        <taxon>Brachyura</taxon>
        <taxon>Eubrachyura</taxon>
        <taxon>Portunoidea</taxon>
        <taxon>Portunidae</taxon>
        <taxon>Portuninae</taxon>
        <taxon>Portunus</taxon>
    </lineage>
</organism>
<proteinExistence type="predicted"/>